<dbReference type="InterPro" id="IPR016123">
    <property type="entry name" value="Mog1/PsbP_a/b/a-sand"/>
</dbReference>
<reference evidence="2 3" key="1">
    <citation type="journal article" date="2020" name="FEMS Microbiol. Ecol.">
        <title>Temporal dynamics of bacterial communities during seed development and maturation.</title>
        <authorList>
            <person name="Chesneau G."/>
            <person name="Torres-Cortes G."/>
            <person name="Briand M."/>
            <person name="Darrasse A."/>
            <person name="Preveaux A."/>
            <person name="Marais C."/>
            <person name="Jacques M.A."/>
            <person name="Shade A."/>
            <person name="Barret M."/>
        </authorList>
    </citation>
    <scope>NUCLEOTIDE SEQUENCE [LARGE SCALE GENOMIC DNA]</scope>
    <source>
        <strain evidence="2 3">CFBP13723</strain>
    </source>
</reference>
<dbReference type="EMBL" id="JACYNP010000006">
    <property type="protein sequence ID" value="MBD8122558.1"/>
    <property type="molecule type" value="Genomic_DNA"/>
</dbReference>
<accession>A0ABR9A940</accession>
<sequence>MTYRLNEFQFQLPPGDVLDASINILKFPELGTSLIVSRSLLADGETLQSNLDDQLQRLEKQVQDLRCQPGVAVRLGENGEVEGVELRSQFHKGNEKVFQYQLALVLPGTRKMLALSYVKADTLGDAEAAHWATIKHSLVFDVPAR</sequence>
<dbReference type="InterPro" id="IPR014894">
    <property type="entry name" value="DcrB/EagT6"/>
</dbReference>
<comment type="caution">
    <text evidence="2">The sequence shown here is derived from an EMBL/GenBank/DDBJ whole genome shotgun (WGS) entry which is preliminary data.</text>
</comment>
<dbReference type="Gene3D" id="3.40.1000.10">
    <property type="entry name" value="Mog1/PsbP, alpha/beta/alpha sandwich"/>
    <property type="match status" value="1"/>
</dbReference>
<dbReference type="SUPFAM" id="SSF55724">
    <property type="entry name" value="Mog1p/PsbP-like"/>
    <property type="match status" value="1"/>
</dbReference>
<name>A0ABR9A940_9PSED</name>
<evidence type="ECO:0000256" key="1">
    <source>
        <dbReference type="SAM" id="Coils"/>
    </source>
</evidence>
<dbReference type="Proteomes" id="UP000625247">
    <property type="component" value="Unassembled WGS sequence"/>
</dbReference>
<protein>
    <submittedName>
        <fullName evidence="2">DUF1795 domain-containing protein</fullName>
    </submittedName>
</protein>
<gene>
    <name evidence="2" type="ORF">IFT62_15145</name>
</gene>
<dbReference type="RefSeq" id="WP_191944718.1">
    <property type="nucleotide sequence ID" value="NZ_JACYNP010000006.1"/>
</dbReference>
<keyword evidence="3" id="KW-1185">Reference proteome</keyword>
<proteinExistence type="predicted"/>
<evidence type="ECO:0000313" key="2">
    <source>
        <dbReference type="EMBL" id="MBD8122558.1"/>
    </source>
</evidence>
<organism evidence="2 3">
    <name type="scientific">Pseudomonas lutea</name>
    <dbReference type="NCBI Taxonomy" id="243924"/>
    <lineage>
        <taxon>Bacteria</taxon>
        <taxon>Pseudomonadati</taxon>
        <taxon>Pseudomonadota</taxon>
        <taxon>Gammaproteobacteria</taxon>
        <taxon>Pseudomonadales</taxon>
        <taxon>Pseudomonadaceae</taxon>
        <taxon>Pseudomonas</taxon>
    </lineage>
</organism>
<keyword evidence="1" id="KW-0175">Coiled coil</keyword>
<feature type="coiled-coil region" evidence="1">
    <location>
        <begin position="41"/>
        <end position="68"/>
    </location>
</feature>
<evidence type="ECO:0000313" key="3">
    <source>
        <dbReference type="Proteomes" id="UP000625247"/>
    </source>
</evidence>
<dbReference type="Pfam" id="PF08786">
    <property type="entry name" value="DcrB"/>
    <property type="match status" value="1"/>
</dbReference>